<feature type="domain" description="Peptidase C14 caspase" evidence="4">
    <location>
        <begin position="98"/>
        <end position="314"/>
    </location>
</feature>
<dbReference type="Proteomes" id="UP000298030">
    <property type="component" value="Unassembled WGS sequence"/>
</dbReference>
<dbReference type="AlphaFoldDB" id="A0A4Y7SZH1"/>
<evidence type="ECO:0000256" key="3">
    <source>
        <dbReference type="SAM" id="MobiDB-lite"/>
    </source>
</evidence>
<dbReference type="Gene3D" id="3.40.50.1460">
    <property type="match status" value="1"/>
</dbReference>
<keyword evidence="2" id="KW-0645">Protease</keyword>
<name>A0A4Y7SZH1_COPMI</name>
<dbReference type="SUPFAM" id="SSF52129">
    <property type="entry name" value="Caspase-like"/>
    <property type="match status" value="1"/>
</dbReference>
<feature type="region of interest" description="Disordered" evidence="3">
    <location>
        <begin position="698"/>
        <end position="719"/>
    </location>
</feature>
<dbReference type="GO" id="GO:0006508">
    <property type="term" value="P:proteolysis"/>
    <property type="evidence" value="ECO:0007669"/>
    <property type="project" value="InterPro"/>
</dbReference>
<keyword evidence="1" id="KW-0053">Apoptosis</keyword>
<dbReference type="OrthoDB" id="3223806at2759"/>
<keyword evidence="6" id="KW-1185">Reference proteome</keyword>
<evidence type="ECO:0000259" key="4">
    <source>
        <dbReference type="Pfam" id="PF00656"/>
    </source>
</evidence>
<protein>
    <recommendedName>
        <fullName evidence="4">Peptidase C14 caspase domain-containing protein</fullName>
    </recommendedName>
</protein>
<evidence type="ECO:0000256" key="1">
    <source>
        <dbReference type="ARBA" id="ARBA00022703"/>
    </source>
</evidence>
<keyword evidence="2" id="KW-0378">Hydrolase</keyword>
<dbReference type="EMBL" id="QPFP01000043">
    <property type="protein sequence ID" value="TEB27024.1"/>
    <property type="molecule type" value="Genomic_DNA"/>
</dbReference>
<dbReference type="InterPro" id="IPR029030">
    <property type="entry name" value="Caspase-like_dom_sf"/>
</dbReference>
<dbReference type="GO" id="GO:0006915">
    <property type="term" value="P:apoptotic process"/>
    <property type="evidence" value="ECO:0007669"/>
    <property type="project" value="UniProtKB-KW"/>
</dbReference>
<dbReference type="InterPro" id="IPR011600">
    <property type="entry name" value="Pept_C14_caspase"/>
</dbReference>
<keyword evidence="2" id="KW-0788">Thiol protease</keyword>
<accession>A0A4Y7SZH1</accession>
<dbReference type="GO" id="GO:0004197">
    <property type="term" value="F:cysteine-type endopeptidase activity"/>
    <property type="evidence" value="ECO:0007669"/>
    <property type="project" value="InterPro"/>
</dbReference>
<organism evidence="5 6">
    <name type="scientific">Coprinellus micaceus</name>
    <name type="common">Glistening ink-cap mushroom</name>
    <name type="synonym">Coprinus micaceus</name>
    <dbReference type="NCBI Taxonomy" id="71717"/>
    <lineage>
        <taxon>Eukaryota</taxon>
        <taxon>Fungi</taxon>
        <taxon>Dikarya</taxon>
        <taxon>Basidiomycota</taxon>
        <taxon>Agaricomycotina</taxon>
        <taxon>Agaricomycetes</taxon>
        <taxon>Agaricomycetidae</taxon>
        <taxon>Agaricales</taxon>
        <taxon>Agaricineae</taxon>
        <taxon>Psathyrellaceae</taxon>
        <taxon>Coprinellus</taxon>
    </lineage>
</organism>
<proteinExistence type="predicted"/>
<evidence type="ECO:0000313" key="5">
    <source>
        <dbReference type="EMBL" id="TEB27024.1"/>
    </source>
</evidence>
<sequence length="744" mass="82265">MSPPSSFTSLSSLLWDWKKNERLASLPEPGSGGIAADINSFTPPKVRRRWQILNRLRPSFWCNSFVESRRNTVIESSAELPVQLPESWFNGQDPRPIFAVVIGIDRYPNLPHLRGAVNDANAFSTYVKSDLNVPPERVIDLRNEQATRAGILRTFHSLRQKNQHQPRKGDSIILYYAGYAGPQETSINGIQSVVPWDYNGSPDNTIPAVTSLELIAQLVELKRTKGDHITFIFDSGGSSRHVYHHPTGAVSSRVAILAAGAADISAPLSQQDVVSGNLFIVSACSSGEAAREVHGRGLFTTALIKLLKQEGSTNMTRANLLARLPQITGQTPSSYVEITDCPMFDTGLVPPEHVAYPIVEGKPQYTVHAGSLAGVSPGSRFFVYRDRSRLAKKKPKVFVADRISLFTTTLRPFFHSEAPHKPLLKLPGAIPYGSGQRHDLVVHVPLKDALTPLYQVILKLLHNLPAAHPYLFLFTEDHTKADLSVDVSTNEAEPKSLRVTVLDERVAAHGYSQIPTRIPLLDDEIESFLLKAAHFYRHLNRSKPNDSVGREVSIEMVKVVVSGSRDHRRRQRHRNAVNILTHGVAEVLIRSHESNDYGFKISNNTDKNLYPHILYFDNSDLIDYYPHGQEVAPVASKGGVLTIGYDSPSTAAFTYFVPEGQDMDAGFVKVLLATKPLDLRSIVRPVIAFPDGAVEESKQMGWGSGEGTTGCERSEPHSSEKEMAELWGTVMFCAIQRRTGSKVA</sequence>
<reference evidence="5 6" key="1">
    <citation type="journal article" date="2019" name="Nat. Ecol. Evol.">
        <title>Megaphylogeny resolves global patterns of mushroom evolution.</title>
        <authorList>
            <person name="Varga T."/>
            <person name="Krizsan K."/>
            <person name="Foldi C."/>
            <person name="Dima B."/>
            <person name="Sanchez-Garcia M."/>
            <person name="Sanchez-Ramirez S."/>
            <person name="Szollosi G.J."/>
            <person name="Szarkandi J.G."/>
            <person name="Papp V."/>
            <person name="Albert L."/>
            <person name="Andreopoulos W."/>
            <person name="Angelini C."/>
            <person name="Antonin V."/>
            <person name="Barry K.W."/>
            <person name="Bougher N.L."/>
            <person name="Buchanan P."/>
            <person name="Buyck B."/>
            <person name="Bense V."/>
            <person name="Catcheside P."/>
            <person name="Chovatia M."/>
            <person name="Cooper J."/>
            <person name="Damon W."/>
            <person name="Desjardin D."/>
            <person name="Finy P."/>
            <person name="Geml J."/>
            <person name="Haridas S."/>
            <person name="Hughes K."/>
            <person name="Justo A."/>
            <person name="Karasinski D."/>
            <person name="Kautmanova I."/>
            <person name="Kiss B."/>
            <person name="Kocsube S."/>
            <person name="Kotiranta H."/>
            <person name="LaButti K.M."/>
            <person name="Lechner B.E."/>
            <person name="Liimatainen K."/>
            <person name="Lipzen A."/>
            <person name="Lukacs Z."/>
            <person name="Mihaltcheva S."/>
            <person name="Morgado L.N."/>
            <person name="Niskanen T."/>
            <person name="Noordeloos M.E."/>
            <person name="Ohm R.A."/>
            <person name="Ortiz-Santana B."/>
            <person name="Ovrebo C."/>
            <person name="Racz N."/>
            <person name="Riley R."/>
            <person name="Savchenko A."/>
            <person name="Shiryaev A."/>
            <person name="Soop K."/>
            <person name="Spirin V."/>
            <person name="Szebenyi C."/>
            <person name="Tomsovsky M."/>
            <person name="Tulloss R.E."/>
            <person name="Uehling J."/>
            <person name="Grigoriev I.V."/>
            <person name="Vagvolgyi C."/>
            <person name="Papp T."/>
            <person name="Martin F.M."/>
            <person name="Miettinen O."/>
            <person name="Hibbett D.S."/>
            <person name="Nagy L.G."/>
        </authorList>
    </citation>
    <scope>NUCLEOTIDE SEQUENCE [LARGE SCALE GENOMIC DNA]</scope>
    <source>
        <strain evidence="5 6">FP101781</strain>
    </source>
</reference>
<gene>
    <name evidence="5" type="ORF">FA13DRAFT_1795073</name>
</gene>
<evidence type="ECO:0000256" key="2">
    <source>
        <dbReference type="ARBA" id="ARBA00022807"/>
    </source>
</evidence>
<evidence type="ECO:0000313" key="6">
    <source>
        <dbReference type="Proteomes" id="UP000298030"/>
    </source>
</evidence>
<dbReference type="Pfam" id="PF00656">
    <property type="entry name" value="Peptidase_C14"/>
    <property type="match status" value="1"/>
</dbReference>
<comment type="caution">
    <text evidence="5">The sequence shown here is derived from an EMBL/GenBank/DDBJ whole genome shotgun (WGS) entry which is preliminary data.</text>
</comment>